<name>A0A3S0VGB7_9MICO</name>
<dbReference type="RefSeq" id="WP_127048181.1">
    <property type="nucleotide sequence ID" value="NZ_RZGZ01000002.1"/>
</dbReference>
<dbReference type="Proteomes" id="UP000274909">
    <property type="component" value="Unassembled WGS sequence"/>
</dbReference>
<dbReference type="OrthoDB" id="3215033at2"/>
<sequence length="74" mass="8100">MKRSEFEIAIVDEFGEGYGRVLVNDLSLPRLGGRTAKEAIDAGVDVRTVWLALCDETDVPVSRRAGVGRPEPRS</sequence>
<reference evidence="1 2" key="1">
    <citation type="submission" date="2018-12" db="EMBL/GenBank/DDBJ databases">
        <authorList>
            <person name="Li F."/>
        </authorList>
    </citation>
    <scope>NUCLEOTIDE SEQUENCE [LARGE SCALE GENOMIC DNA]</scope>
    <source>
        <strain evidence="1 2">EGI 6500705</strain>
    </source>
</reference>
<gene>
    <name evidence="1" type="ORF">ELQ94_05970</name>
</gene>
<evidence type="ECO:0000313" key="2">
    <source>
        <dbReference type="Proteomes" id="UP000274909"/>
    </source>
</evidence>
<evidence type="ECO:0000313" key="1">
    <source>
        <dbReference type="EMBL" id="RUR01073.1"/>
    </source>
</evidence>
<comment type="caution">
    <text evidence="1">The sequence shown here is derived from an EMBL/GenBank/DDBJ whole genome shotgun (WGS) entry which is preliminary data.</text>
</comment>
<accession>A0A3S0VGB7</accession>
<proteinExistence type="predicted"/>
<dbReference type="InterPro" id="IPR021408">
    <property type="entry name" value="DUF3046"/>
</dbReference>
<dbReference type="AlphaFoldDB" id="A0A3S0VGB7"/>
<protein>
    <submittedName>
        <fullName evidence="1">DUF3046 domain-containing protein</fullName>
    </submittedName>
</protein>
<keyword evidence="2" id="KW-1185">Reference proteome</keyword>
<dbReference type="Pfam" id="PF11248">
    <property type="entry name" value="DUF3046"/>
    <property type="match status" value="1"/>
</dbReference>
<organism evidence="1 2">
    <name type="scientific">Labedella endophytica</name>
    <dbReference type="NCBI Taxonomy" id="1523160"/>
    <lineage>
        <taxon>Bacteria</taxon>
        <taxon>Bacillati</taxon>
        <taxon>Actinomycetota</taxon>
        <taxon>Actinomycetes</taxon>
        <taxon>Micrococcales</taxon>
        <taxon>Microbacteriaceae</taxon>
        <taxon>Labedella</taxon>
    </lineage>
</organism>
<dbReference type="EMBL" id="RZGZ01000002">
    <property type="protein sequence ID" value="RUR01073.1"/>
    <property type="molecule type" value="Genomic_DNA"/>
</dbReference>